<comment type="caution">
    <text evidence="9">The sequence shown here is derived from an EMBL/GenBank/DDBJ whole genome shotgun (WGS) entry which is preliminary data.</text>
</comment>
<evidence type="ECO:0000313" key="10">
    <source>
        <dbReference type="Proteomes" id="UP000824189"/>
    </source>
</evidence>
<dbReference type="Proteomes" id="UP000824189">
    <property type="component" value="Unassembled WGS sequence"/>
</dbReference>
<feature type="transmembrane region" description="Helical" evidence="7">
    <location>
        <begin position="244"/>
        <end position="262"/>
    </location>
</feature>
<dbReference type="InterPro" id="IPR004681">
    <property type="entry name" value="TRAP_DctM"/>
</dbReference>
<dbReference type="PIRSF" id="PIRSF006066">
    <property type="entry name" value="HI0050"/>
    <property type="match status" value="1"/>
</dbReference>
<reference evidence="9" key="1">
    <citation type="journal article" date="2021" name="PeerJ">
        <title>Extensive microbial diversity within the chicken gut microbiome revealed by metagenomics and culture.</title>
        <authorList>
            <person name="Gilroy R."/>
            <person name="Ravi A."/>
            <person name="Getino M."/>
            <person name="Pursley I."/>
            <person name="Horton D.L."/>
            <person name="Alikhan N.F."/>
            <person name="Baker D."/>
            <person name="Gharbi K."/>
            <person name="Hall N."/>
            <person name="Watson M."/>
            <person name="Adriaenssens E.M."/>
            <person name="Foster-Nyarko E."/>
            <person name="Jarju S."/>
            <person name="Secka A."/>
            <person name="Antonio M."/>
            <person name="Oren A."/>
            <person name="Chaudhuri R.R."/>
            <person name="La Ragione R."/>
            <person name="Hildebrand F."/>
            <person name="Pallen M.J."/>
        </authorList>
    </citation>
    <scope>NUCLEOTIDE SEQUENCE</scope>
    <source>
        <strain evidence="9">4376</strain>
    </source>
</reference>
<dbReference type="AlphaFoldDB" id="A0A9D1UQZ7"/>
<evidence type="ECO:0000256" key="6">
    <source>
        <dbReference type="ARBA" id="ARBA00023136"/>
    </source>
</evidence>
<dbReference type="GO" id="GO:0022857">
    <property type="term" value="F:transmembrane transporter activity"/>
    <property type="evidence" value="ECO:0007669"/>
    <property type="project" value="TreeGrafter"/>
</dbReference>
<protein>
    <submittedName>
        <fullName evidence="9">TRAP transporter large permease subunit</fullName>
    </submittedName>
</protein>
<evidence type="ECO:0000259" key="8">
    <source>
        <dbReference type="Pfam" id="PF06808"/>
    </source>
</evidence>
<feature type="transmembrane region" description="Helical" evidence="7">
    <location>
        <begin position="46"/>
        <end position="68"/>
    </location>
</feature>
<dbReference type="NCBIfam" id="TIGR00786">
    <property type="entry name" value="dctM"/>
    <property type="match status" value="1"/>
</dbReference>
<comment type="subcellular location">
    <subcellularLocation>
        <location evidence="1">Cell inner membrane</location>
        <topology evidence="1">Multi-pass membrane protein</topology>
    </subcellularLocation>
</comment>
<evidence type="ECO:0000256" key="2">
    <source>
        <dbReference type="ARBA" id="ARBA00022475"/>
    </source>
</evidence>
<evidence type="ECO:0000256" key="1">
    <source>
        <dbReference type="ARBA" id="ARBA00004429"/>
    </source>
</evidence>
<evidence type="ECO:0000256" key="3">
    <source>
        <dbReference type="ARBA" id="ARBA00022519"/>
    </source>
</evidence>
<feature type="transmembrane region" description="Helical" evidence="7">
    <location>
        <begin position="110"/>
        <end position="126"/>
    </location>
</feature>
<keyword evidence="3" id="KW-0997">Cell inner membrane</keyword>
<dbReference type="PANTHER" id="PTHR33362">
    <property type="entry name" value="SIALIC ACID TRAP TRANSPORTER PERMEASE PROTEIN SIAT-RELATED"/>
    <property type="match status" value="1"/>
</dbReference>
<accession>A0A9D1UQZ7</accession>
<feature type="transmembrane region" description="Helical" evidence="7">
    <location>
        <begin position="80"/>
        <end position="104"/>
    </location>
</feature>
<feature type="transmembrane region" description="Helical" evidence="7">
    <location>
        <begin position="138"/>
        <end position="158"/>
    </location>
</feature>
<organism evidence="9 10">
    <name type="scientific">Candidatus Corynebacterium gallistercoris</name>
    <dbReference type="NCBI Taxonomy" id="2838530"/>
    <lineage>
        <taxon>Bacteria</taxon>
        <taxon>Bacillati</taxon>
        <taxon>Actinomycetota</taxon>
        <taxon>Actinomycetes</taxon>
        <taxon>Mycobacteriales</taxon>
        <taxon>Corynebacteriaceae</taxon>
        <taxon>Corynebacterium</taxon>
    </lineage>
</organism>
<sequence>MEWILLACLAALMVLGVPIGYGIILACIIYLALVDLSPMVVVPQQITLGLDSFPLLAVPLFILMGFILERARLTNYLVDWLNVIIGRLPGGMGAVAIVGCAMLAALTGSGPATVVAIGLIMIPALVDRAGYDKQTAAGLVAVAGALGPILPPSIIMILYGATIGVSITDIFIGGIIPGLMLFSALLLWNLWKSRSFTAPDVQQVARNETGDSLGKMTLRVIPIGLIPVTVVGGIYGGYVTPTEAAAVGVVASLVLALSYRRLTLALFRETIFSTVRTSALVCTLLAAAGILSWVLAKTKLPTRVAEVLAPALGNEYVYLIALLGILFVVGTVMESAASVVILAPILAPIGMELGVDPVHLAVVFCMALVVGYVTPPFGINLFTAVSVGKIPYGQVVKGSLQPLIVMVIVCILVALIPQTATFLPSLLNG</sequence>
<dbReference type="PANTHER" id="PTHR33362:SF7">
    <property type="entry name" value="SLL1103 PROTEIN"/>
    <property type="match status" value="1"/>
</dbReference>
<feature type="transmembrane region" description="Helical" evidence="7">
    <location>
        <begin position="170"/>
        <end position="191"/>
    </location>
</feature>
<feature type="transmembrane region" description="Helical" evidence="7">
    <location>
        <begin position="316"/>
        <end position="346"/>
    </location>
</feature>
<proteinExistence type="predicted"/>
<dbReference type="GO" id="GO:0005886">
    <property type="term" value="C:plasma membrane"/>
    <property type="evidence" value="ECO:0007669"/>
    <property type="project" value="UniProtKB-SubCell"/>
</dbReference>
<keyword evidence="4 7" id="KW-0812">Transmembrane</keyword>
<dbReference type="InterPro" id="IPR010656">
    <property type="entry name" value="DctM"/>
</dbReference>
<evidence type="ECO:0000313" key="9">
    <source>
        <dbReference type="EMBL" id="HIW96822.1"/>
    </source>
</evidence>
<feature type="transmembrane region" description="Helical" evidence="7">
    <location>
        <begin position="216"/>
        <end position="238"/>
    </location>
</feature>
<name>A0A9D1UQZ7_9CORY</name>
<keyword evidence="2" id="KW-1003">Cell membrane</keyword>
<keyword evidence="6 7" id="KW-0472">Membrane</keyword>
<feature type="transmembrane region" description="Helical" evidence="7">
    <location>
        <begin position="274"/>
        <end position="296"/>
    </location>
</feature>
<evidence type="ECO:0000256" key="7">
    <source>
        <dbReference type="SAM" id="Phobius"/>
    </source>
</evidence>
<feature type="transmembrane region" description="Helical" evidence="7">
    <location>
        <begin position="403"/>
        <end position="427"/>
    </location>
</feature>
<gene>
    <name evidence="9" type="ORF">H9867_10160</name>
</gene>
<evidence type="ECO:0000256" key="4">
    <source>
        <dbReference type="ARBA" id="ARBA00022692"/>
    </source>
</evidence>
<reference evidence="9" key="2">
    <citation type="submission" date="2021-04" db="EMBL/GenBank/DDBJ databases">
        <authorList>
            <person name="Gilroy R."/>
        </authorList>
    </citation>
    <scope>NUCLEOTIDE SEQUENCE</scope>
    <source>
        <strain evidence="9">4376</strain>
    </source>
</reference>
<keyword evidence="5 7" id="KW-1133">Transmembrane helix</keyword>
<dbReference type="EMBL" id="DXFZ01000119">
    <property type="protein sequence ID" value="HIW96822.1"/>
    <property type="molecule type" value="Genomic_DNA"/>
</dbReference>
<feature type="domain" description="TRAP C4-dicarboxylate transport system permease DctM subunit" evidence="8">
    <location>
        <begin position="6"/>
        <end position="418"/>
    </location>
</feature>
<dbReference type="Pfam" id="PF06808">
    <property type="entry name" value="DctM"/>
    <property type="match status" value="1"/>
</dbReference>
<evidence type="ECO:0000256" key="5">
    <source>
        <dbReference type="ARBA" id="ARBA00022989"/>
    </source>
</evidence>
<feature type="transmembrane region" description="Helical" evidence="7">
    <location>
        <begin position="358"/>
        <end position="383"/>
    </location>
</feature>